<accession>E6X121</accession>
<dbReference type="HOGENOM" id="CLU_2570354_0_0_7"/>
<dbReference type="EMBL" id="CP002452">
    <property type="protein sequence ID" value="ADV45824.1"/>
    <property type="molecule type" value="Genomic_DNA"/>
</dbReference>
<proteinExistence type="predicted"/>
<evidence type="ECO:0000313" key="1">
    <source>
        <dbReference type="EMBL" id="ADV45824.1"/>
    </source>
</evidence>
<dbReference type="OrthoDB" id="5373162at2"/>
<name>E6X121_NITSE</name>
<organism evidence="1 2">
    <name type="scientific">Nitratifractor salsuginis (strain DSM 16511 / JCM 12458 / E9I37-1)</name>
    <dbReference type="NCBI Taxonomy" id="749222"/>
    <lineage>
        <taxon>Bacteria</taxon>
        <taxon>Pseudomonadati</taxon>
        <taxon>Campylobacterota</taxon>
        <taxon>Epsilonproteobacteria</taxon>
        <taxon>Campylobacterales</taxon>
        <taxon>Sulfurovaceae</taxon>
        <taxon>Nitratifractor</taxon>
    </lineage>
</organism>
<dbReference type="eggNOG" id="ENOG502ZSTP">
    <property type="taxonomic scope" value="Bacteria"/>
</dbReference>
<sequence>MIHILKKIADWIVEHEEKDAEDCTVPDEVIDEWLETIEERKRRMEEHGHTHSEQYEMLLDLEKKVRHIKEIRAQKCHIKPS</sequence>
<reference evidence="2" key="2">
    <citation type="submission" date="2011-01" db="EMBL/GenBank/DDBJ databases">
        <title>The complete genome of Nitratifractor salsuginis DSM 16511.</title>
        <authorList>
            <consortium name="US DOE Joint Genome Institute (JGI-PGF)"/>
            <person name="Lucas S."/>
            <person name="Copeland A."/>
            <person name="Lapidus A."/>
            <person name="Bruce D."/>
            <person name="Goodwin L."/>
            <person name="Pitluck S."/>
            <person name="Kyrpides N."/>
            <person name="Mavromatis K."/>
            <person name="Ivanova N."/>
            <person name="Mikhailova N."/>
            <person name="Zeytun A."/>
            <person name="Detter J.C."/>
            <person name="Tapia R."/>
            <person name="Han C."/>
            <person name="Land M."/>
            <person name="Hauser L."/>
            <person name="Markowitz V."/>
            <person name="Cheng J.-F."/>
            <person name="Hugenholtz P."/>
            <person name="Woyke T."/>
            <person name="Wu D."/>
            <person name="Tindall B."/>
            <person name="Schuetze A."/>
            <person name="Brambilla E."/>
            <person name="Klenk H.-P."/>
            <person name="Eisen J.A."/>
        </authorList>
    </citation>
    <scope>NUCLEOTIDE SEQUENCE [LARGE SCALE GENOMIC DNA]</scope>
    <source>
        <strain evidence="2">DSM 16511 / JCM 12458 / E9I37-1</strain>
    </source>
</reference>
<dbReference type="STRING" id="749222.Nitsa_0555"/>
<reference evidence="1 2" key="1">
    <citation type="journal article" date="2011" name="Stand. Genomic Sci.">
        <title>Complete genome sequence of Nitratifractor salsuginis type strain (E9I37-1).</title>
        <authorList>
            <person name="Anderson I."/>
            <person name="Sikorski J."/>
            <person name="Zeytun A."/>
            <person name="Nolan M."/>
            <person name="Lapidus A."/>
            <person name="Lucas S."/>
            <person name="Hammon N."/>
            <person name="Deshpande S."/>
            <person name="Cheng J.F."/>
            <person name="Tapia R."/>
            <person name="Han C."/>
            <person name="Goodwin L."/>
            <person name="Pitluck S."/>
            <person name="Liolios K."/>
            <person name="Pagani I."/>
            <person name="Ivanova N."/>
            <person name="Huntemann M."/>
            <person name="Mavromatis K."/>
            <person name="Ovchinikova G."/>
            <person name="Pati A."/>
            <person name="Chen A."/>
            <person name="Palaniappan K."/>
            <person name="Land M."/>
            <person name="Hauser L."/>
            <person name="Brambilla E.M."/>
            <person name="Ngatchou-Djao O.D."/>
            <person name="Rohde M."/>
            <person name="Tindall B.J."/>
            <person name="Goker M."/>
            <person name="Detter J.C."/>
            <person name="Woyke T."/>
            <person name="Bristow J."/>
            <person name="Eisen J.A."/>
            <person name="Markowitz V."/>
            <person name="Hugenholtz P."/>
            <person name="Klenk H.P."/>
            <person name="Kyrpides N.C."/>
        </authorList>
    </citation>
    <scope>NUCLEOTIDE SEQUENCE [LARGE SCALE GENOMIC DNA]</scope>
    <source>
        <strain evidence="2">DSM 16511 / JCM 12458 / E9I37-1</strain>
    </source>
</reference>
<dbReference type="RefSeq" id="WP_013553520.1">
    <property type="nucleotide sequence ID" value="NC_014935.1"/>
</dbReference>
<dbReference type="KEGG" id="nsa:Nitsa_0555"/>
<keyword evidence="2" id="KW-1185">Reference proteome</keyword>
<protein>
    <submittedName>
        <fullName evidence="1">Uncharacterized protein</fullName>
    </submittedName>
</protein>
<gene>
    <name evidence="1" type="ordered locus">Nitsa_0555</name>
</gene>
<dbReference type="AlphaFoldDB" id="E6X121"/>
<evidence type="ECO:0000313" key="2">
    <source>
        <dbReference type="Proteomes" id="UP000008633"/>
    </source>
</evidence>
<dbReference type="Proteomes" id="UP000008633">
    <property type="component" value="Chromosome"/>
</dbReference>